<protein>
    <submittedName>
        <fullName evidence="8">Drug/metabolite transporter (DMT)-like permease</fullName>
    </submittedName>
</protein>
<evidence type="ECO:0000256" key="6">
    <source>
        <dbReference type="SAM" id="Phobius"/>
    </source>
</evidence>
<evidence type="ECO:0000259" key="7">
    <source>
        <dbReference type="Pfam" id="PF00892"/>
    </source>
</evidence>
<proteinExistence type="inferred from homology"/>
<sequence>MRLDRANQLALAAILLWASLASLGVKLAQVPPFMLVGISLLVGSLGSIHRIGSWRVPLGTLVVGVAGLFGYHFCLFLALRWAAPVQVNLLNYLWPLLLVVLSPVVLTGYRLSLPQVGGGVLGFTGAALLVTGGGQVATPMADWAGYGLAMLAALIWAVYSLLTKRLPAFPTSAIGGFAAVSGLLSLICHVLLEPAYSPSAEQWALLLLLGAGPLGAAFFLWDAALKKGDPRVIGTLAYLTPLLSTALLVVTGGAALSWPALVALGLILSGAWLGSRPARERVPA</sequence>
<feature type="transmembrane region" description="Helical" evidence="6">
    <location>
        <begin position="174"/>
        <end position="192"/>
    </location>
</feature>
<dbReference type="InterPro" id="IPR037185">
    <property type="entry name" value="EmrE-like"/>
</dbReference>
<feature type="domain" description="EamA" evidence="7">
    <location>
        <begin position="9"/>
        <end position="130"/>
    </location>
</feature>
<feature type="transmembrane region" description="Helical" evidence="6">
    <location>
        <begin position="204"/>
        <end position="225"/>
    </location>
</feature>
<keyword evidence="4 6" id="KW-1133">Transmembrane helix</keyword>
<evidence type="ECO:0000313" key="8">
    <source>
        <dbReference type="EMBL" id="MBB5016949.1"/>
    </source>
</evidence>
<evidence type="ECO:0000256" key="4">
    <source>
        <dbReference type="ARBA" id="ARBA00022989"/>
    </source>
</evidence>
<dbReference type="AlphaFoldDB" id="A0A840MIC7"/>
<evidence type="ECO:0000256" key="1">
    <source>
        <dbReference type="ARBA" id="ARBA00004141"/>
    </source>
</evidence>
<keyword evidence="5 6" id="KW-0472">Membrane</keyword>
<dbReference type="InterPro" id="IPR000620">
    <property type="entry name" value="EamA_dom"/>
</dbReference>
<evidence type="ECO:0000256" key="2">
    <source>
        <dbReference type="ARBA" id="ARBA00007362"/>
    </source>
</evidence>
<feature type="transmembrane region" description="Helical" evidence="6">
    <location>
        <begin position="143"/>
        <end position="162"/>
    </location>
</feature>
<gene>
    <name evidence="8" type="ORF">HNQ59_000211</name>
</gene>
<name>A0A840MIC7_9PROT</name>
<dbReference type="PANTHER" id="PTHR32322:SF2">
    <property type="entry name" value="EAMA DOMAIN-CONTAINING PROTEIN"/>
    <property type="match status" value="1"/>
</dbReference>
<dbReference type="Pfam" id="PF00892">
    <property type="entry name" value="EamA"/>
    <property type="match status" value="2"/>
</dbReference>
<organism evidence="8 9">
    <name type="scientific">Chitinivorax tropicus</name>
    <dbReference type="NCBI Taxonomy" id="714531"/>
    <lineage>
        <taxon>Bacteria</taxon>
        <taxon>Pseudomonadati</taxon>
        <taxon>Pseudomonadota</taxon>
        <taxon>Betaproteobacteria</taxon>
        <taxon>Chitinivorax</taxon>
    </lineage>
</organism>
<dbReference type="SUPFAM" id="SSF103481">
    <property type="entry name" value="Multidrug resistance efflux transporter EmrE"/>
    <property type="match status" value="2"/>
</dbReference>
<feature type="transmembrane region" description="Helical" evidence="6">
    <location>
        <begin position="58"/>
        <end position="83"/>
    </location>
</feature>
<feature type="domain" description="EamA" evidence="7">
    <location>
        <begin position="144"/>
        <end position="273"/>
    </location>
</feature>
<dbReference type="Proteomes" id="UP000575898">
    <property type="component" value="Unassembled WGS sequence"/>
</dbReference>
<accession>A0A840MIC7</accession>
<feature type="transmembrane region" description="Helical" evidence="6">
    <location>
        <begin position="116"/>
        <end position="137"/>
    </location>
</feature>
<feature type="transmembrane region" description="Helical" evidence="6">
    <location>
        <begin position="232"/>
        <end position="250"/>
    </location>
</feature>
<evidence type="ECO:0000313" key="9">
    <source>
        <dbReference type="Proteomes" id="UP000575898"/>
    </source>
</evidence>
<dbReference type="PANTHER" id="PTHR32322">
    <property type="entry name" value="INNER MEMBRANE TRANSPORTER"/>
    <property type="match status" value="1"/>
</dbReference>
<reference evidence="8 9" key="1">
    <citation type="submission" date="2020-08" db="EMBL/GenBank/DDBJ databases">
        <title>Genomic Encyclopedia of Type Strains, Phase IV (KMG-IV): sequencing the most valuable type-strain genomes for metagenomic binning, comparative biology and taxonomic classification.</title>
        <authorList>
            <person name="Goeker M."/>
        </authorList>
    </citation>
    <scope>NUCLEOTIDE SEQUENCE [LARGE SCALE GENOMIC DNA]</scope>
    <source>
        <strain evidence="8 9">DSM 27165</strain>
    </source>
</reference>
<evidence type="ECO:0000256" key="5">
    <source>
        <dbReference type="ARBA" id="ARBA00023136"/>
    </source>
</evidence>
<dbReference type="RefSeq" id="WP_184033944.1">
    <property type="nucleotide sequence ID" value="NZ_JACHHY010000001.1"/>
</dbReference>
<comment type="subcellular location">
    <subcellularLocation>
        <location evidence="1">Membrane</location>
        <topology evidence="1">Multi-pass membrane protein</topology>
    </subcellularLocation>
</comment>
<keyword evidence="3 6" id="KW-0812">Transmembrane</keyword>
<dbReference type="EMBL" id="JACHHY010000001">
    <property type="protein sequence ID" value="MBB5016949.1"/>
    <property type="molecule type" value="Genomic_DNA"/>
</dbReference>
<feature type="transmembrane region" description="Helical" evidence="6">
    <location>
        <begin position="34"/>
        <end position="51"/>
    </location>
</feature>
<feature type="transmembrane region" description="Helical" evidence="6">
    <location>
        <begin position="256"/>
        <end position="274"/>
    </location>
</feature>
<dbReference type="GO" id="GO:0016020">
    <property type="term" value="C:membrane"/>
    <property type="evidence" value="ECO:0007669"/>
    <property type="project" value="UniProtKB-SubCell"/>
</dbReference>
<feature type="transmembrane region" description="Helical" evidence="6">
    <location>
        <begin position="89"/>
        <end position="109"/>
    </location>
</feature>
<comment type="similarity">
    <text evidence="2">Belongs to the EamA transporter family.</text>
</comment>
<evidence type="ECO:0000256" key="3">
    <source>
        <dbReference type="ARBA" id="ARBA00022692"/>
    </source>
</evidence>
<keyword evidence="9" id="KW-1185">Reference proteome</keyword>
<comment type="caution">
    <text evidence="8">The sequence shown here is derived from an EMBL/GenBank/DDBJ whole genome shotgun (WGS) entry which is preliminary data.</text>
</comment>
<dbReference type="InterPro" id="IPR050638">
    <property type="entry name" value="AA-Vitamin_Transporters"/>
</dbReference>